<name>A0ACB6QPD1_9PLEO</name>
<evidence type="ECO:0000313" key="1">
    <source>
        <dbReference type="EMBL" id="KAF2468766.1"/>
    </source>
</evidence>
<feature type="non-terminal residue" evidence="1">
    <location>
        <position position="351"/>
    </location>
</feature>
<accession>A0ACB6QPD1</accession>
<sequence length="351" mass="38348">MTSLDPPSSTTIPSIDPHALAPGDPPSPSSSPPAASQPPPNSPLFKHLRILILRHLSCTDRTLLRLSRLFSSPSSTDALLCTLGYTLELLSSLLSKALSTRLTTLASTLATNASSIILPGETLIATIPAPPSAKLLAQAARTSKALAVVISDYRIFVRLWGIIGIYSWARDTYHSGLQSPSSNTSNQPSSWTKDRLLRAIPYAQILSCAAFQILENGAYLSSKNILTSSSWSGEAGKARENRWWILSSRFWALHVALEFLRLYLQMQILPVTCAPKSSSNSPIEDDDNEKDAKIRGRERQWLWMRDLLSNIAYFPMTIHWSLEKGLLGETWVAGLGAVAGGVLLVDAWRGT</sequence>
<organism evidence="1 2">
    <name type="scientific">Lindgomyces ingoldianus</name>
    <dbReference type="NCBI Taxonomy" id="673940"/>
    <lineage>
        <taxon>Eukaryota</taxon>
        <taxon>Fungi</taxon>
        <taxon>Dikarya</taxon>
        <taxon>Ascomycota</taxon>
        <taxon>Pezizomycotina</taxon>
        <taxon>Dothideomycetes</taxon>
        <taxon>Pleosporomycetidae</taxon>
        <taxon>Pleosporales</taxon>
        <taxon>Lindgomycetaceae</taxon>
        <taxon>Lindgomyces</taxon>
    </lineage>
</organism>
<dbReference type="EMBL" id="MU003514">
    <property type="protein sequence ID" value="KAF2468766.1"/>
    <property type="molecule type" value="Genomic_DNA"/>
</dbReference>
<evidence type="ECO:0000313" key="2">
    <source>
        <dbReference type="Proteomes" id="UP000799755"/>
    </source>
</evidence>
<comment type="caution">
    <text evidence="1">The sequence shown here is derived from an EMBL/GenBank/DDBJ whole genome shotgun (WGS) entry which is preliminary data.</text>
</comment>
<protein>
    <submittedName>
        <fullName evidence="1">Uncharacterized protein</fullName>
    </submittedName>
</protein>
<keyword evidence="2" id="KW-1185">Reference proteome</keyword>
<dbReference type="Proteomes" id="UP000799755">
    <property type="component" value="Unassembled WGS sequence"/>
</dbReference>
<reference evidence="1" key="1">
    <citation type="journal article" date="2020" name="Stud. Mycol.">
        <title>101 Dothideomycetes genomes: a test case for predicting lifestyles and emergence of pathogens.</title>
        <authorList>
            <person name="Haridas S."/>
            <person name="Albert R."/>
            <person name="Binder M."/>
            <person name="Bloem J."/>
            <person name="Labutti K."/>
            <person name="Salamov A."/>
            <person name="Andreopoulos B."/>
            <person name="Baker S."/>
            <person name="Barry K."/>
            <person name="Bills G."/>
            <person name="Bluhm B."/>
            <person name="Cannon C."/>
            <person name="Castanera R."/>
            <person name="Culley D."/>
            <person name="Daum C."/>
            <person name="Ezra D."/>
            <person name="Gonzalez J."/>
            <person name="Henrissat B."/>
            <person name="Kuo A."/>
            <person name="Liang C."/>
            <person name="Lipzen A."/>
            <person name="Lutzoni F."/>
            <person name="Magnuson J."/>
            <person name="Mondo S."/>
            <person name="Nolan M."/>
            <person name="Ohm R."/>
            <person name="Pangilinan J."/>
            <person name="Park H.-J."/>
            <person name="Ramirez L."/>
            <person name="Alfaro M."/>
            <person name="Sun H."/>
            <person name="Tritt A."/>
            <person name="Yoshinaga Y."/>
            <person name="Zwiers L.-H."/>
            <person name="Turgeon B."/>
            <person name="Goodwin S."/>
            <person name="Spatafora J."/>
            <person name="Crous P."/>
            <person name="Grigoriev I."/>
        </authorList>
    </citation>
    <scope>NUCLEOTIDE SEQUENCE</scope>
    <source>
        <strain evidence="1">ATCC 200398</strain>
    </source>
</reference>
<proteinExistence type="predicted"/>
<gene>
    <name evidence="1" type="ORF">BDR25DRAFT_264644</name>
</gene>